<comment type="function">
    <text evidence="6">Methylates ribosomal protein L11.</text>
</comment>
<feature type="binding site" evidence="6">
    <location>
        <position position="182"/>
    </location>
    <ligand>
        <name>S-adenosyl-L-methionine</name>
        <dbReference type="ChEBI" id="CHEBI:59789"/>
    </ligand>
</feature>
<evidence type="ECO:0000256" key="3">
    <source>
        <dbReference type="ARBA" id="ARBA00022603"/>
    </source>
</evidence>
<organism evidence="7 8">
    <name type="scientific">Acetobacterium bakii</name>
    <dbReference type="NCBI Taxonomy" id="52689"/>
    <lineage>
        <taxon>Bacteria</taxon>
        <taxon>Bacillati</taxon>
        <taxon>Bacillota</taxon>
        <taxon>Clostridia</taxon>
        <taxon>Eubacteriales</taxon>
        <taxon>Eubacteriaceae</taxon>
        <taxon>Acetobacterium</taxon>
    </lineage>
</organism>
<proteinExistence type="inferred from homology"/>
<dbReference type="InterPro" id="IPR050078">
    <property type="entry name" value="Ribosomal_L11_MeTrfase_PrmA"/>
</dbReference>
<evidence type="ECO:0000256" key="2">
    <source>
        <dbReference type="ARBA" id="ARBA00022490"/>
    </source>
</evidence>
<evidence type="ECO:0000256" key="6">
    <source>
        <dbReference type="HAMAP-Rule" id="MF_00735"/>
    </source>
</evidence>
<evidence type="ECO:0000256" key="1">
    <source>
        <dbReference type="ARBA" id="ARBA00009741"/>
    </source>
</evidence>
<comment type="subcellular location">
    <subcellularLocation>
        <location evidence="6">Cytoplasm</location>
    </subcellularLocation>
</comment>
<evidence type="ECO:0000256" key="4">
    <source>
        <dbReference type="ARBA" id="ARBA00022679"/>
    </source>
</evidence>
<evidence type="ECO:0000313" key="8">
    <source>
        <dbReference type="Proteomes" id="UP000036873"/>
    </source>
</evidence>
<sequence>MLWKEVQITTTLEAEEAVVNAFYESGAQGVAIQSLQDVLLIQQDPKVNFVDASLLEIDPDASIITGYFSELSNTDEALHLLITRVKALPTFGIDPGDCEMMITEIEEDDWANSWKKFYKPTKVGKAMVIKPTWEEYEATEGEVVINIDPGMAFGTGTHETTQLCAIKLEEYIKPGDVVLDIGCGTGVLSLIAGKLKAKKVVAVDFDTLAVKIAKENTELNNLGDMVEIREGNLLDVIDEVADVIVANILAEAIVELSSIIKPYLKENGIFISSGIIIERLTDVLVALEKENFKLLFVQQMGEWVGVVAQKRA</sequence>
<dbReference type="GO" id="GO:0005840">
    <property type="term" value="C:ribosome"/>
    <property type="evidence" value="ECO:0007669"/>
    <property type="project" value="UniProtKB-KW"/>
</dbReference>
<name>A0A0L6U2J9_9FIRM</name>
<keyword evidence="3 6" id="KW-0489">Methyltransferase</keyword>
<dbReference type="NCBIfam" id="TIGR00406">
    <property type="entry name" value="prmA"/>
    <property type="match status" value="1"/>
</dbReference>
<dbReference type="Pfam" id="PF06325">
    <property type="entry name" value="PrmA"/>
    <property type="match status" value="1"/>
</dbReference>
<keyword evidence="7" id="KW-0687">Ribonucleoprotein</keyword>
<evidence type="ECO:0000313" key="7">
    <source>
        <dbReference type="EMBL" id="KNZ42015.1"/>
    </source>
</evidence>
<dbReference type="EC" id="2.1.1.-" evidence="6"/>
<accession>A0A0L6U2J9</accession>
<dbReference type="GO" id="GO:0016279">
    <property type="term" value="F:protein-lysine N-methyltransferase activity"/>
    <property type="evidence" value="ECO:0007669"/>
    <property type="project" value="RHEA"/>
</dbReference>
<dbReference type="PATRIC" id="fig|52689.4.peg.952"/>
<keyword evidence="7" id="KW-0689">Ribosomal protein</keyword>
<dbReference type="Proteomes" id="UP000036873">
    <property type="component" value="Unassembled WGS sequence"/>
</dbReference>
<comment type="caution">
    <text evidence="7">The sequence shown here is derived from an EMBL/GenBank/DDBJ whole genome shotgun (WGS) entry which is preliminary data.</text>
</comment>
<comment type="catalytic activity">
    <reaction evidence="6">
        <text>L-lysyl-[protein] + 3 S-adenosyl-L-methionine = N(6),N(6),N(6)-trimethyl-L-lysyl-[protein] + 3 S-adenosyl-L-homocysteine + 3 H(+)</text>
        <dbReference type="Rhea" id="RHEA:54192"/>
        <dbReference type="Rhea" id="RHEA-COMP:9752"/>
        <dbReference type="Rhea" id="RHEA-COMP:13826"/>
        <dbReference type="ChEBI" id="CHEBI:15378"/>
        <dbReference type="ChEBI" id="CHEBI:29969"/>
        <dbReference type="ChEBI" id="CHEBI:57856"/>
        <dbReference type="ChEBI" id="CHEBI:59789"/>
        <dbReference type="ChEBI" id="CHEBI:61961"/>
    </reaction>
</comment>
<feature type="binding site" evidence="6">
    <location>
        <position position="204"/>
    </location>
    <ligand>
        <name>S-adenosyl-L-methionine</name>
        <dbReference type="ChEBI" id="CHEBI:59789"/>
    </ligand>
</feature>
<feature type="binding site" evidence="6">
    <location>
        <position position="161"/>
    </location>
    <ligand>
        <name>S-adenosyl-L-methionine</name>
        <dbReference type="ChEBI" id="CHEBI:59789"/>
    </ligand>
</feature>
<dbReference type="OrthoDB" id="9785995at2"/>
<dbReference type="GO" id="GO:0032259">
    <property type="term" value="P:methylation"/>
    <property type="evidence" value="ECO:0007669"/>
    <property type="project" value="UniProtKB-KW"/>
</dbReference>
<dbReference type="Gene3D" id="3.40.50.150">
    <property type="entry name" value="Vaccinia Virus protein VP39"/>
    <property type="match status" value="1"/>
</dbReference>
<reference evidence="8" key="1">
    <citation type="submission" date="2015-07" db="EMBL/GenBank/DDBJ databases">
        <title>Draft genome sequence of Acetobacterium bakii DSM 8293, a potential psychrophilic chemical producer through syngas fermentation.</title>
        <authorList>
            <person name="Song Y."/>
            <person name="Hwang S."/>
            <person name="Cho B.-K."/>
        </authorList>
    </citation>
    <scope>NUCLEOTIDE SEQUENCE [LARGE SCALE GENOMIC DNA]</scope>
    <source>
        <strain evidence="8">DSM 8239</strain>
    </source>
</reference>
<keyword evidence="2 6" id="KW-0963">Cytoplasm</keyword>
<feature type="binding site" evidence="6">
    <location>
        <position position="247"/>
    </location>
    <ligand>
        <name>S-adenosyl-L-methionine</name>
        <dbReference type="ChEBI" id="CHEBI:59789"/>
    </ligand>
</feature>
<dbReference type="AlphaFoldDB" id="A0A0L6U2J9"/>
<dbReference type="EMBL" id="LGYO01000021">
    <property type="protein sequence ID" value="KNZ42015.1"/>
    <property type="molecule type" value="Genomic_DNA"/>
</dbReference>
<evidence type="ECO:0000256" key="5">
    <source>
        <dbReference type="ARBA" id="ARBA00022691"/>
    </source>
</evidence>
<dbReference type="InterPro" id="IPR004498">
    <property type="entry name" value="Ribosomal_PrmA_MeTrfase"/>
</dbReference>
<comment type="similarity">
    <text evidence="1 6">Belongs to the methyltransferase superfamily. PrmA family.</text>
</comment>
<dbReference type="HAMAP" id="MF_00735">
    <property type="entry name" value="Methyltr_PrmA"/>
    <property type="match status" value="1"/>
</dbReference>
<dbReference type="PANTHER" id="PTHR43648">
    <property type="entry name" value="ELECTRON TRANSFER FLAVOPROTEIN BETA SUBUNIT LYSINE METHYLTRANSFERASE"/>
    <property type="match status" value="1"/>
</dbReference>
<keyword evidence="5 6" id="KW-0949">S-adenosyl-L-methionine</keyword>
<gene>
    <name evidence="6" type="primary">prmA</name>
    <name evidence="7" type="ORF">AKG39_08740</name>
</gene>
<keyword evidence="8" id="KW-1185">Reference proteome</keyword>
<dbReference type="SUPFAM" id="SSF53335">
    <property type="entry name" value="S-adenosyl-L-methionine-dependent methyltransferases"/>
    <property type="match status" value="1"/>
</dbReference>
<dbReference type="PANTHER" id="PTHR43648:SF1">
    <property type="entry name" value="ELECTRON TRANSFER FLAVOPROTEIN BETA SUBUNIT LYSINE METHYLTRANSFERASE"/>
    <property type="match status" value="1"/>
</dbReference>
<dbReference type="PIRSF" id="PIRSF000401">
    <property type="entry name" value="RPL11_MTase"/>
    <property type="match status" value="1"/>
</dbReference>
<dbReference type="GO" id="GO:0005737">
    <property type="term" value="C:cytoplasm"/>
    <property type="evidence" value="ECO:0007669"/>
    <property type="project" value="UniProtKB-SubCell"/>
</dbReference>
<dbReference type="RefSeq" id="WP_050740006.1">
    <property type="nucleotide sequence ID" value="NZ_LGYO01000021.1"/>
</dbReference>
<dbReference type="STRING" id="52689.AKG39_08740"/>
<keyword evidence="4 6" id="KW-0808">Transferase</keyword>
<protein>
    <recommendedName>
        <fullName evidence="6">Ribosomal protein L11 methyltransferase</fullName>
        <shortName evidence="6">L11 Mtase</shortName>
        <ecNumber evidence="6">2.1.1.-</ecNumber>
    </recommendedName>
</protein>
<dbReference type="InterPro" id="IPR029063">
    <property type="entry name" value="SAM-dependent_MTases_sf"/>
</dbReference>
<dbReference type="CDD" id="cd02440">
    <property type="entry name" value="AdoMet_MTases"/>
    <property type="match status" value="1"/>
</dbReference>